<protein>
    <submittedName>
        <fullName evidence="1">Polyketide cyclase / dehydrase and lipid transport</fullName>
    </submittedName>
</protein>
<reference evidence="1 2" key="1">
    <citation type="submission" date="2016-04" db="EMBL/GenBank/DDBJ databases">
        <title>Deep-sea bacteria in the southern Pacific.</title>
        <authorList>
            <person name="Tang K."/>
        </authorList>
    </citation>
    <scope>NUCLEOTIDE SEQUENCE [LARGE SCALE GENOMIC DNA]</scope>
    <source>
        <strain evidence="1 2">JLT2014</strain>
    </source>
</reference>
<dbReference type="Proteomes" id="UP000187059">
    <property type="component" value="Chromosome"/>
</dbReference>
<organism evidence="1 2">
    <name type="scientific">Salipiger abyssi</name>
    <dbReference type="NCBI Taxonomy" id="1250539"/>
    <lineage>
        <taxon>Bacteria</taxon>
        <taxon>Pseudomonadati</taxon>
        <taxon>Pseudomonadota</taxon>
        <taxon>Alphaproteobacteria</taxon>
        <taxon>Rhodobacterales</taxon>
        <taxon>Roseobacteraceae</taxon>
        <taxon>Salipiger</taxon>
    </lineage>
</organism>
<dbReference type="SUPFAM" id="SSF55961">
    <property type="entry name" value="Bet v1-like"/>
    <property type="match status" value="1"/>
</dbReference>
<dbReference type="RefSeq" id="WP_076701206.1">
    <property type="nucleotide sequence ID" value="NZ_CP015093.1"/>
</dbReference>
<accession>A0A1P8UVE0</accession>
<dbReference type="STRING" id="1250539.Ga0080574_TMP2992"/>
<evidence type="ECO:0000313" key="1">
    <source>
        <dbReference type="EMBL" id="APZ53326.1"/>
    </source>
</evidence>
<dbReference type="AlphaFoldDB" id="A0A1P8UVE0"/>
<dbReference type="KEGG" id="paby:Ga0080574_TMP2992"/>
<dbReference type="Pfam" id="PF10604">
    <property type="entry name" value="Polyketide_cyc2"/>
    <property type="match status" value="1"/>
</dbReference>
<dbReference type="EMBL" id="CP015093">
    <property type="protein sequence ID" value="APZ53326.1"/>
    <property type="molecule type" value="Genomic_DNA"/>
</dbReference>
<dbReference type="OrthoDB" id="9810827at2"/>
<name>A0A1P8UVE0_9RHOB</name>
<gene>
    <name evidence="1" type="ORF">Ga0080574_TMP2992</name>
</gene>
<dbReference type="InterPro" id="IPR019587">
    <property type="entry name" value="Polyketide_cyclase/dehydratase"/>
</dbReference>
<dbReference type="Gene3D" id="3.30.530.20">
    <property type="match status" value="1"/>
</dbReference>
<keyword evidence="2" id="KW-1185">Reference proteome</keyword>
<sequence length="141" mass="15666">MRIEHTVEIEAPATTVFALYADPELWPVWDGETKAVGLPELRTGATGWLQPREGPKAKIRVTDVTPNRSFTIEGTLPLCRMTFGHELTGNGRQTRATHWVQFSGPLAFLFRRLIGAGIDRTLPDTLAGLKRVSEEGVARDR</sequence>
<evidence type="ECO:0000313" key="2">
    <source>
        <dbReference type="Proteomes" id="UP000187059"/>
    </source>
</evidence>
<proteinExistence type="predicted"/>
<dbReference type="InterPro" id="IPR023393">
    <property type="entry name" value="START-like_dom_sf"/>
</dbReference>